<dbReference type="AlphaFoldDB" id="A0A5C5YDI4"/>
<name>A0A5C5YDI4_9BACT</name>
<reference evidence="1 2" key="1">
    <citation type="submission" date="2019-02" db="EMBL/GenBank/DDBJ databases">
        <title>Deep-cultivation of Planctomycetes and their phenomic and genomic characterization uncovers novel biology.</title>
        <authorList>
            <person name="Wiegand S."/>
            <person name="Jogler M."/>
            <person name="Boedeker C."/>
            <person name="Pinto D."/>
            <person name="Vollmers J."/>
            <person name="Rivas-Marin E."/>
            <person name="Kohn T."/>
            <person name="Peeters S.H."/>
            <person name="Heuer A."/>
            <person name="Rast P."/>
            <person name="Oberbeckmann S."/>
            <person name="Bunk B."/>
            <person name="Jeske O."/>
            <person name="Meyerdierks A."/>
            <person name="Storesund J.E."/>
            <person name="Kallscheuer N."/>
            <person name="Luecker S."/>
            <person name="Lage O.M."/>
            <person name="Pohl T."/>
            <person name="Merkel B.J."/>
            <person name="Hornburger P."/>
            <person name="Mueller R.-W."/>
            <person name="Bruemmer F."/>
            <person name="Labrenz M."/>
            <person name="Spormann A.M."/>
            <person name="Op Den Camp H."/>
            <person name="Overmann J."/>
            <person name="Amann R."/>
            <person name="Jetten M.S.M."/>
            <person name="Mascher T."/>
            <person name="Medema M.H."/>
            <person name="Devos D.P."/>
            <person name="Kaster A.-K."/>
            <person name="Ovreas L."/>
            <person name="Rohde M."/>
            <person name="Galperin M.Y."/>
            <person name="Jogler C."/>
        </authorList>
    </citation>
    <scope>NUCLEOTIDE SEQUENCE [LARGE SCALE GENOMIC DNA]</scope>
    <source>
        <strain evidence="1 2">CA85</strain>
    </source>
</reference>
<keyword evidence="2" id="KW-1185">Reference proteome</keyword>
<dbReference type="EMBL" id="SJPK01000003">
    <property type="protein sequence ID" value="TWT72863.1"/>
    <property type="molecule type" value="Genomic_DNA"/>
</dbReference>
<proteinExistence type="predicted"/>
<organism evidence="1 2">
    <name type="scientific">Allorhodopirellula solitaria</name>
    <dbReference type="NCBI Taxonomy" id="2527987"/>
    <lineage>
        <taxon>Bacteria</taxon>
        <taxon>Pseudomonadati</taxon>
        <taxon>Planctomycetota</taxon>
        <taxon>Planctomycetia</taxon>
        <taxon>Pirellulales</taxon>
        <taxon>Pirellulaceae</taxon>
        <taxon>Allorhodopirellula</taxon>
    </lineage>
</organism>
<accession>A0A5C5YDI4</accession>
<dbReference type="RefSeq" id="WP_146390477.1">
    <property type="nucleotide sequence ID" value="NZ_SJPK01000003.1"/>
</dbReference>
<comment type="caution">
    <text evidence="1">The sequence shown here is derived from an EMBL/GenBank/DDBJ whole genome shotgun (WGS) entry which is preliminary data.</text>
</comment>
<sequence>MGGFSASYLVHATDAETVAQELQRLLSEEGWQPCSGPLCDEDMWGVGGARRGLILCQPIGGWVAVIDSAAMVSETPTDLSRALSTSIFNFHVHDSDFWTYTLVQEGQTVDRFTSMDEHAYFGDALGDTDPLADDGGGAPTPSLEERWDILSDCLGKGVTRADLDDALSPIDLSSLDHLPIRSGEEGLANFLKLLGADPSLADLSYR</sequence>
<dbReference type="OrthoDB" id="4173938at2"/>
<protein>
    <submittedName>
        <fullName evidence="1">Uncharacterized protein</fullName>
    </submittedName>
</protein>
<evidence type="ECO:0000313" key="2">
    <source>
        <dbReference type="Proteomes" id="UP000318053"/>
    </source>
</evidence>
<dbReference type="Proteomes" id="UP000318053">
    <property type="component" value="Unassembled WGS sequence"/>
</dbReference>
<gene>
    <name evidence="1" type="ORF">CA85_13240</name>
</gene>
<evidence type="ECO:0000313" key="1">
    <source>
        <dbReference type="EMBL" id="TWT72863.1"/>
    </source>
</evidence>